<keyword evidence="2" id="KW-1185">Reference proteome</keyword>
<reference evidence="1 2" key="1">
    <citation type="submission" date="2009-02" db="EMBL/GenBank/DDBJ databases">
        <title>Annotation of Streptomyces hygroscopicus strain ATCC 53653.</title>
        <authorList>
            <consortium name="The Broad Institute Genome Sequencing Platform"/>
            <consortium name="Broad Institute Microbial Sequencing Center"/>
            <person name="Fischbach M."/>
            <person name="Godfrey P."/>
            <person name="Ward D."/>
            <person name="Young S."/>
            <person name="Zeng Q."/>
            <person name="Koehrsen M."/>
            <person name="Alvarado L."/>
            <person name="Berlin A.M."/>
            <person name="Bochicchio J."/>
            <person name="Borenstein D."/>
            <person name="Chapman S.B."/>
            <person name="Chen Z."/>
            <person name="Engels R."/>
            <person name="Freedman E."/>
            <person name="Gellesch M."/>
            <person name="Goldberg J."/>
            <person name="Griggs A."/>
            <person name="Gujja S."/>
            <person name="Heilman E.R."/>
            <person name="Heiman D.I."/>
            <person name="Hepburn T.A."/>
            <person name="Howarth C."/>
            <person name="Jen D."/>
            <person name="Larson L."/>
            <person name="Lewis B."/>
            <person name="Mehta T."/>
            <person name="Park D."/>
            <person name="Pearson M."/>
            <person name="Richards J."/>
            <person name="Roberts A."/>
            <person name="Saif S."/>
            <person name="Shea T.D."/>
            <person name="Shenoy N."/>
            <person name="Sisk P."/>
            <person name="Stolte C."/>
            <person name="Sykes S.N."/>
            <person name="Thomson T."/>
            <person name="Walk T."/>
            <person name="White J."/>
            <person name="Yandava C."/>
            <person name="Straight P."/>
            <person name="Clardy J."/>
            <person name="Hung D."/>
            <person name="Kolter R."/>
            <person name="Mekalanos J."/>
            <person name="Walker S."/>
            <person name="Walsh C.T."/>
            <person name="Wieland-Brown L.C."/>
            <person name="Haas B."/>
            <person name="Nusbaum C."/>
            <person name="Birren B."/>
        </authorList>
    </citation>
    <scope>NUCLEOTIDE SEQUENCE [LARGE SCALE GENOMIC DNA]</scope>
    <source>
        <strain evidence="1 2">ATCC 53653</strain>
    </source>
</reference>
<dbReference type="EMBL" id="GG657754">
    <property type="protein sequence ID" value="EFL23061.1"/>
    <property type="molecule type" value="Genomic_DNA"/>
</dbReference>
<dbReference type="AlphaFoldDB" id="D9WCY2"/>
<protein>
    <submittedName>
        <fullName evidence="1">Uncharacterized protein</fullName>
    </submittedName>
</protein>
<sequence>MDLFLGVVRGWIEESETEVGELDSLIIFCSLNAVLSQVAENMPVGATEEGDPLIRHLCFWGDLDEFKGVVLVEGQEQPLLWELISWALRIAAPK</sequence>
<dbReference type="Proteomes" id="UP000003963">
    <property type="component" value="Unassembled WGS sequence"/>
</dbReference>
<dbReference type="STRING" id="457427.SSOG_02775"/>
<dbReference type="HOGENOM" id="CLU_2384885_0_0_11"/>
<accession>D9WCY2</accession>
<evidence type="ECO:0000313" key="2">
    <source>
        <dbReference type="Proteomes" id="UP000003963"/>
    </source>
</evidence>
<organism evidence="1 2">
    <name type="scientific">Streptomyces himastatinicus ATCC 53653</name>
    <dbReference type="NCBI Taxonomy" id="457427"/>
    <lineage>
        <taxon>Bacteria</taxon>
        <taxon>Bacillati</taxon>
        <taxon>Actinomycetota</taxon>
        <taxon>Actinomycetes</taxon>
        <taxon>Kitasatosporales</taxon>
        <taxon>Streptomycetaceae</taxon>
        <taxon>Streptomyces</taxon>
        <taxon>Streptomyces violaceusniger group</taxon>
    </lineage>
</organism>
<proteinExistence type="predicted"/>
<evidence type="ECO:0000313" key="1">
    <source>
        <dbReference type="EMBL" id="EFL23061.1"/>
    </source>
</evidence>
<gene>
    <name evidence="1" type="ORF">SSOG_02775</name>
</gene>
<name>D9WCY2_9ACTN</name>